<evidence type="ECO:0000313" key="1">
    <source>
        <dbReference type="EMBL" id="KAK6784369.1"/>
    </source>
</evidence>
<protein>
    <submittedName>
        <fullName evidence="1">Uncharacterized protein</fullName>
    </submittedName>
</protein>
<keyword evidence="2" id="KW-1185">Reference proteome</keyword>
<organism evidence="1 2">
    <name type="scientific">Solanum bulbocastanum</name>
    <name type="common">Wild potato</name>
    <dbReference type="NCBI Taxonomy" id="147425"/>
    <lineage>
        <taxon>Eukaryota</taxon>
        <taxon>Viridiplantae</taxon>
        <taxon>Streptophyta</taxon>
        <taxon>Embryophyta</taxon>
        <taxon>Tracheophyta</taxon>
        <taxon>Spermatophyta</taxon>
        <taxon>Magnoliopsida</taxon>
        <taxon>eudicotyledons</taxon>
        <taxon>Gunneridae</taxon>
        <taxon>Pentapetalae</taxon>
        <taxon>asterids</taxon>
        <taxon>lamiids</taxon>
        <taxon>Solanales</taxon>
        <taxon>Solanaceae</taxon>
        <taxon>Solanoideae</taxon>
        <taxon>Solaneae</taxon>
        <taxon>Solanum</taxon>
    </lineage>
</organism>
<sequence length="69" mass="7578">MWPWIKKLTEPARLQPDVHALDAAAKAASDPTPETEVDDLVLSALFSDEIPALNPLHAASKRTYLSESH</sequence>
<proteinExistence type="predicted"/>
<dbReference type="AlphaFoldDB" id="A0AAN8TD17"/>
<name>A0AAN8TD17_SOLBU</name>
<accession>A0AAN8TD17</accession>
<dbReference type="Proteomes" id="UP001371456">
    <property type="component" value="Unassembled WGS sequence"/>
</dbReference>
<comment type="caution">
    <text evidence="1">The sequence shown here is derived from an EMBL/GenBank/DDBJ whole genome shotgun (WGS) entry which is preliminary data.</text>
</comment>
<dbReference type="EMBL" id="JBANQN010000007">
    <property type="protein sequence ID" value="KAK6784369.1"/>
    <property type="molecule type" value="Genomic_DNA"/>
</dbReference>
<evidence type="ECO:0000313" key="2">
    <source>
        <dbReference type="Proteomes" id="UP001371456"/>
    </source>
</evidence>
<reference evidence="1 2" key="1">
    <citation type="submission" date="2024-02" db="EMBL/GenBank/DDBJ databases">
        <title>de novo genome assembly of Solanum bulbocastanum strain 11H21.</title>
        <authorList>
            <person name="Hosaka A.J."/>
        </authorList>
    </citation>
    <scope>NUCLEOTIDE SEQUENCE [LARGE SCALE GENOMIC DNA]</scope>
    <source>
        <tissue evidence="1">Young leaves</tissue>
    </source>
</reference>
<gene>
    <name evidence="1" type="ORF">RDI58_017824</name>
</gene>